<gene>
    <name evidence="8" type="ORF">JOF43_001245</name>
</gene>
<keyword evidence="5 7" id="KW-0472">Membrane</keyword>
<feature type="transmembrane region" description="Helical" evidence="7">
    <location>
        <begin position="48"/>
        <end position="66"/>
    </location>
</feature>
<dbReference type="InterPro" id="IPR010343">
    <property type="entry name" value="ArAE_1"/>
</dbReference>
<feature type="transmembrane region" description="Helical" evidence="7">
    <location>
        <begin position="143"/>
        <end position="160"/>
    </location>
</feature>
<evidence type="ECO:0000256" key="1">
    <source>
        <dbReference type="ARBA" id="ARBA00004651"/>
    </source>
</evidence>
<dbReference type="EMBL" id="JAGIOD010000001">
    <property type="protein sequence ID" value="MBP2381288.1"/>
    <property type="molecule type" value="Genomic_DNA"/>
</dbReference>
<feature type="transmembrane region" description="Helical" evidence="7">
    <location>
        <begin position="72"/>
        <end position="102"/>
    </location>
</feature>
<evidence type="ECO:0000256" key="6">
    <source>
        <dbReference type="SAM" id="MobiDB-lite"/>
    </source>
</evidence>
<dbReference type="Pfam" id="PF06081">
    <property type="entry name" value="ArAE_1"/>
    <property type="match status" value="1"/>
</dbReference>
<evidence type="ECO:0000256" key="7">
    <source>
        <dbReference type="SAM" id="Phobius"/>
    </source>
</evidence>
<evidence type="ECO:0000313" key="8">
    <source>
        <dbReference type="EMBL" id="MBP2381288.1"/>
    </source>
</evidence>
<organism evidence="8 9">
    <name type="scientific">Brachybacterium sacelli</name>
    <dbReference type="NCBI Taxonomy" id="173364"/>
    <lineage>
        <taxon>Bacteria</taxon>
        <taxon>Bacillati</taxon>
        <taxon>Actinomycetota</taxon>
        <taxon>Actinomycetes</taxon>
        <taxon>Micrococcales</taxon>
        <taxon>Dermabacteraceae</taxon>
        <taxon>Brachybacterium</taxon>
    </lineage>
</organism>
<evidence type="ECO:0000256" key="5">
    <source>
        <dbReference type="ARBA" id="ARBA00023136"/>
    </source>
</evidence>
<dbReference type="Proteomes" id="UP001519290">
    <property type="component" value="Unassembled WGS sequence"/>
</dbReference>
<keyword evidence="2" id="KW-1003">Cell membrane</keyword>
<comment type="caution">
    <text evidence="8">The sequence shown here is derived from an EMBL/GenBank/DDBJ whole genome shotgun (WGS) entry which is preliminary data.</text>
</comment>
<evidence type="ECO:0000256" key="2">
    <source>
        <dbReference type="ARBA" id="ARBA00022475"/>
    </source>
</evidence>
<proteinExistence type="predicted"/>
<comment type="subcellular location">
    <subcellularLocation>
        <location evidence="1">Cell membrane</location>
        <topology evidence="1">Multi-pass membrane protein</topology>
    </subcellularLocation>
</comment>
<feature type="transmembrane region" description="Helical" evidence="7">
    <location>
        <begin position="114"/>
        <end position="131"/>
    </location>
</feature>
<protein>
    <recommendedName>
        <fullName evidence="10">FUSC family protein</fullName>
    </recommendedName>
</protein>
<name>A0ABS4WYR8_9MICO</name>
<sequence length="374" mass="41302">MAITSRVLEAVRRPHVTTDLLQILKAVIAATAAWWFALVVLDSRMPFLAPWTALLTVHATVFRSLSRGAQTLIASALGVLISFLIGNFLGVHLWTFALSLLLGMLGSRLPGIRMEGVAIATTAIFVLGSGFGEQQPLLNDRLVEIAVGVGIGVVVNLLIIPPLRDRQAAAYVDSINRRMGAVLGDMAEAFSVSWDTDRAEEWFGEAVSMQEELETVQETVRFARESERANPRSRLPTPLGRRGRPARAGPTQDVSYEEILLRVDEGILHLRHLARTLRDASYAEGAWDDWFRERWSAIVRDAGHAIADPDLDVEPVHHRLDDLALHLSDQEGLPRQSWPLYGSLITSMQLIATIVDDVASTREAREGDRENPST</sequence>
<accession>A0ABS4WYR8</accession>
<evidence type="ECO:0008006" key="10">
    <source>
        <dbReference type="Google" id="ProtNLM"/>
    </source>
</evidence>
<evidence type="ECO:0000256" key="3">
    <source>
        <dbReference type="ARBA" id="ARBA00022692"/>
    </source>
</evidence>
<feature type="compositionally biased region" description="Low complexity" evidence="6">
    <location>
        <begin position="232"/>
        <end position="250"/>
    </location>
</feature>
<keyword evidence="3 7" id="KW-0812">Transmembrane</keyword>
<evidence type="ECO:0000313" key="9">
    <source>
        <dbReference type="Proteomes" id="UP001519290"/>
    </source>
</evidence>
<keyword evidence="9" id="KW-1185">Reference proteome</keyword>
<feature type="region of interest" description="Disordered" evidence="6">
    <location>
        <begin position="224"/>
        <end position="250"/>
    </location>
</feature>
<keyword evidence="4 7" id="KW-1133">Transmembrane helix</keyword>
<feature type="transmembrane region" description="Helical" evidence="7">
    <location>
        <begin position="20"/>
        <end position="41"/>
    </location>
</feature>
<evidence type="ECO:0000256" key="4">
    <source>
        <dbReference type="ARBA" id="ARBA00022989"/>
    </source>
</evidence>
<reference evidence="8 9" key="1">
    <citation type="submission" date="2021-03" db="EMBL/GenBank/DDBJ databases">
        <title>Sequencing the genomes of 1000 actinobacteria strains.</title>
        <authorList>
            <person name="Klenk H.-P."/>
        </authorList>
    </citation>
    <scope>NUCLEOTIDE SEQUENCE [LARGE SCALE GENOMIC DNA]</scope>
    <source>
        <strain evidence="8 9">DSM 14566</strain>
    </source>
</reference>
<dbReference type="RefSeq" id="WP_209900327.1">
    <property type="nucleotide sequence ID" value="NZ_BAAAJW010000002.1"/>
</dbReference>